<organism evidence="1 2">
    <name type="scientific">Racocetra persica</name>
    <dbReference type="NCBI Taxonomy" id="160502"/>
    <lineage>
        <taxon>Eukaryota</taxon>
        <taxon>Fungi</taxon>
        <taxon>Fungi incertae sedis</taxon>
        <taxon>Mucoromycota</taxon>
        <taxon>Glomeromycotina</taxon>
        <taxon>Glomeromycetes</taxon>
        <taxon>Diversisporales</taxon>
        <taxon>Gigasporaceae</taxon>
        <taxon>Racocetra</taxon>
    </lineage>
</organism>
<evidence type="ECO:0000313" key="2">
    <source>
        <dbReference type="Proteomes" id="UP000789920"/>
    </source>
</evidence>
<accession>A0ACA9NM70</accession>
<protein>
    <submittedName>
        <fullName evidence="1">16910_t:CDS:1</fullName>
    </submittedName>
</protein>
<feature type="non-terminal residue" evidence="1">
    <location>
        <position position="81"/>
    </location>
</feature>
<sequence length="81" mass="9438">MATFGKEETLMKPVIEPVKGLIAAQEEEYQPISNLFDYYYENRNCSNIKYNIGEVKDNQKEQLFELLKNNLNSCVQDISEL</sequence>
<comment type="caution">
    <text evidence="1">The sequence shown here is derived from an EMBL/GenBank/DDBJ whole genome shotgun (WGS) entry which is preliminary data.</text>
</comment>
<gene>
    <name evidence="1" type="ORF">RPERSI_LOCUS8480</name>
</gene>
<keyword evidence="2" id="KW-1185">Reference proteome</keyword>
<dbReference type="EMBL" id="CAJVQC010015367">
    <property type="protein sequence ID" value="CAG8666238.1"/>
    <property type="molecule type" value="Genomic_DNA"/>
</dbReference>
<evidence type="ECO:0000313" key="1">
    <source>
        <dbReference type="EMBL" id="CAG8666238.1"/>
    </source>
</evidence>
<name>A0ACA9NM70_9GLOM</name>
<feature type="non-terminal residue" evidence="1">
    <location>
        <position position="1"/>
    </location>
</feature>
<dbReference type="Proteomes" id="UP000789920">
    <property type="component" value="Unassembled WGS sequence"/>
</dbReference>
<proteinExistence type="predicted"/>
<reference evidence="1" key="1">
    <citation type="submission" date="2021-06" db="EMBL/GenBank/DDBJ databases">
        <authorList>
            <person name="Kallberg Y."/>
            <person name="Tangrot J."/>
            <person name="Rosling A."/>
        </authorList>
    </citation>
    <scope>NUCLEOTIDE SEQUENCE</scope>
    <source>
        <strain evidence="1">MA461A</strain>
    </source>
</reference>